<dbReference type="PRINTS" id="PR00453">
    <property type="entry name" value="VWFADOMAIN"/>
</dbReference>
<feature type="region of interest" description="Disordered" evidence="6">
    <location>
        <begin position="578"/>
        <end position="830"/>
    </location>
</feature>
<dbReference type="AlphaFoldDB" id="A0A2A9M6F0"/>
<dbReference type="Proteomes" id="UP000224006">
    <property type="component" value="Chromosome IX"/>
</dbReference>
<name>A0A2A9M6F0_BESBE</name>
<dbReference type="InterPro" id="IPR000884">
    <property type="entry name" value="TSP1_rpt"/>
</dbReference>
<dbReference type="Gene3D" id="2.20.100.10">
    <property type="entry name" value="Thrombospondin type-1 (TSP1) repeat"/>
    <property type="match status" value="5"/>
</dbReference>
<organism evidence="8 9">
    <name type="scientific">Besnoitia besnoiti</name>
    <name type="common">Apicomplexan protozoan</name>
    <dbReference type="NCBI Taxonomy" id="94643"/>
    <lineage>
        <taxon>Eukaryota</taxon>
        <taxon>Sar</taxon>
        <taxon>Alveolata</taxon>
        <taxon>Apicomplexa</taxon>
        <taxon>Conoidasida</taxon>
        <taxon>Coccidia</taxon>
        <taxon>Eucoccidiorida</taxon>
        <taxon>Eimeriorina</taxon>
        <taxon>Sarcocystidae</taxon>
        <taxon>Besnoitia</taxon>
    </lineage>
</organism>
<evidence type="ECO:0000256" key="1">
    <source>
        <dbReference type="ARBA" id="ARBA00004613"/>
    </source>
</evidence>
<dbReference type="STRING" id="94643.A0A2A9M6F0"/>
<dbReference type="PROSITE" id="PS50092">
    <property type="entry name" value="TSP1"/>
    <property type="match status" value="5"/>
</dbReference>
<evidence type="ECO:0000256" key="2">
    <source>
        <dbReference type="ARBA" id="ARBA00022525"/>
    </source>
</evidence>
<dbReference type="InterPro" id="IPR002035">
    <property type="entry name" value="VWF_A"/>
</dbReference>
<evidence type="ECO:0000256" key="4">
    <source>
        <dbReference type="ARBA" id="ARBA00022737"/>
    </source>
</evidence>
<dbReference type="SMART" id="SM00209">
    <property type="entry name" value="TSP1"/>
    <property type="match status" value="6"/>
</dbReference>
<evidence type="ECO:0000313" key="8">
    <source>
        <dbReference type="EMBL" id="PFH32764.1"/>
    </source>
</evidence>
<dbReference type="SMART" id="SM00327">
    <property type="entry name" value="VWA"/>
    <property type="match status" value="1"/>
</dbReference>
<dbReference type="Gene3D" id="1.10.287.950">
    <property type="entry name" value="Methyl-accepting chemotaxis protein"/>
    <property type="match status" value="1"/>
</dbReference>
<evidence type="ECO:0000256" key="6">
    <source>
        <dbReference type="SAM" id="MobiDB-lite"/>
    </source>
</evidence>
<gene>
    <name evidence="8" type="ORF">BESB_013760</name>
</gene>
<feature type="compositionally biased region" description="Gly residues" evidence="6">
    <location>
        <begin position="625"/>
        <end position="769"/>
    </location>
</feature>
<evidence type="ECO:0000259" key="7">
    <source>
        <dbReference type="PROSITE" id="PS50234"/>
    </source>
</evidence>
<comment type="caution">
    <text evidence="8">The sequence shown here is derived from an EMBL/GenBank/DDBJ whole genome shotgun (WGS) entry which is preliminary data.</text>
</comment>
<dbReference type="Pfam" id="PF00090">
    <property type="entry name" value="TSP_1"/>
    <property type="match status" value="6"/>
</dbReference>
<keyword evidence="3" id="KW-0732">Signal</keyword>
<dbReference type="PANTHER" id="PTHR22906:SF43">
    <property type="entry name" value="PROPERDIN"/>
    <property type="match status" value="1"/>
</dbReference>
<dbReference type="GeneID" id="40306438"/>
<dbReference type="Gene3D" id="3.40.50.410">
    <property type="entry name" value="von Willebrand factor, type A domain"/>
    <property type="match status" value="1"/>
</dbReference>
<dbReference type="Pfam" id="PF00092">
    <property type="entry name" value="VWA"/>
    <property type="match status" value="1"/>
</dbReference>
<dbReference type="PANTHER" id="PTHR22906">
    <property type="entry name" value="PROPERDIN"/>
    <property type="match status" value="1"/>
</dbReference>
<evidence type="ECO:0000256" key="3">
    <source>
        <dbReference type="ARBA" id="ARBA00022729"/>
    </source>
</evidence>
<dbReference type="KEGG" id="bbes:BESB_013760"/>
<dbReference type="VEuPathDB" id="ToxoDB:BESB_013760"/>
<dbReference type="RefSeq" id="XP_029216773.1">
    <property type="nucleotide sequence ID" value="XM_029360106.1"/>
</dbReference>
<dbReference type="SUPFAM" id="SSF82895">
    <property type="entry name" value="TSP-1 type 1 repeat"/>
    <property type="match status" value="5"/>
</dbReference>
<sequence length="902" mass="94269">MEQLEKAKKTFAAGEGCTNQMDICFLIDASGSIGTDNFQQVQKYLHSFFSVLPIGDREVNTALVTFSGIAHRIWDLRSANATDKDKAMEAVLRLPYDMGTTNTADGLRVCREALFTTGRTNRKNVTKVVILMTDGDSNVPHKTEKEAKRLREMGAFITVLAVGHYINHSECRRLCGCYHDSEDCSLYLRTGWGQLMSAIQPMLTEVCKKLPKDAVCSDWSEWSPCSVTCGTGSQTRERDQLSNPEPGTPTCDGCDAPLGRTCEAQGGLKESRACDKEVCPVNAGCGEWGEWSPWSSSCGAATRRRERTRYNNPPPVGKGLLCNQQIPPREKEEVQATQLAACVITPPAPPEWGAWSMCTVTCGGGTRYRVRDGLRAGLVVVEEGSKPRLVGTNPWPQFDLFTTETCNTNECPVDATCGDFGPWSECSATCGGGVSRRTRSPWNDDAKHGGKTCWQQYKDGPTETMQCGMQNCPVDEKPGEWQEWGPCDVTCGSGKQTRRRGNSILEAQYGGRTISKQNETLPEGQKILLEETTVCHLPPCGGLCTYPWSEWSSCQGCDHGRGFQRRETAVKYDYQNGKCEQPTSESQPCSCGGPTPVPLPPASEEAEVGIPSPEREGDEETYPSGGEGPRGGGVGEISGGVGEISGGVGETSGGVGETNGGMGETNGGMGETNGGMGETSGGMGETSGGVGETNGGMGETSGGMGETNGGMGETSGGVGETSGGMGETSGGMGEISGGMGETSGGMGETSGGAGGTGEEGTPGVIGGGLGEHEDIAGEGTPGETEATLEEGAPGTSGTEGPPGPEISEGDNVETTTSTEEPKNESEGGGPAAIAGGVIGGVALLAAAGGGAYYFLGSSGAEAVSAVADMEFDTEGGTRVTMEEEKEAMVHVDDESGMWADDH</sequence>
<evidence type="ECO:0000313" key="9">
    <source>
        <dbReference type="Proteomes" id="UP000224006"/>
    </source>
</evidence>
<reference evidence="8 9" key="1">
    <citation type="submission" date="2017-09" db="EMBL/GenBank/DDBJ databases">
        <title>Genome sequencing of Besnoitia besnoiti strain Bb-Ger1.</title>
        <authorList>
            <person name="Schares G."/>
            <person name="Venepally P."/>
            <person name="Lorenzi H.A."/>
        </authorList>
    </citation>
    <scope>NUCLEOTIDE SEQUENCE [LARGE SCALE GENOMIC DNA]</scope>
    <source>
        <strain evidence="8 9">Bb-Ger1</strain>
    </source>
</reference>
<feature type="compositionally biased region" description="Low complexity" evidence="6">
    <location>
        <begin position="789"/>
        <end position="799"/>
    </location>
</feature>
<dbReference type="InterPro" id="IPR036465">
    <property type="entry name" value="vWFA_dom_sf"/>
</dbReference>
<keyword evidence="4" id="KW-0677">Repeat</keyword>
<comment type="subcellular location">
    <subcellularLocation>
        <location evidence="1">Secreted</location>
    </subcellularLocation>
</comment>
<accession>A0A2A9M6F0</accession>
<dbReference type="InterPro" id="IPR052065">
    <property type="entry name" value="Compl_asym_regulator"/>
</dbReference>
<dbReference type="SUPFAM" id="SSF53300">
    <property type="entry name" value="vWA-like"/>
    <property type="match status" value="1"/>
</dbReference>
<keyword evidence="2" id="KW-0964">Secreted</keyword>
<dbReference type="OrthoDB" id="328969at2759"/>
<feature type="domain" description="VWFA" evidence="7">
    <location>
        <begin position="22"/>
        <end position="206"/>
    </location>
</feature>
<evidence type="ECO:0000256" key="5">
    <source>
        <dbReference type="ARBA" id="ARBA00023157"/>
    </source>
</evidence>
<dbReference type="EMBL" id="NWUJ01000010">
    <property type="protein sequence ID" value="PFH32764.1"/>
    <property type="molecule type" value="Genomic_DNA"/>
</dbReference>
<dbReference type="InterPro" id="IPR036383">
    <property type="entry name" value="TSP1_rpt_sf"/>
</dbReference>
<protein>
    <submittedName>
        <fullName evidence="8">Microneme protein MIC2</fullName>
    </submittedName>
</protein>
<keyword evidence="5" id="KW-1015">Disulfide bond</keyword>
<dbReference type="PROSITE" id="PS50234">
    <property type="entry name" value="VWFA"/>
    <property type="match status" value="1"/>
</dbReference>
<keyword evidence="9" id="KW-1185">Reference proteome</keyword>
<proteinExistence type="predicted"/>